<organism evidence="1 2">
    <name type="scientific">Rhizopogon vinicolor AM-OR11-026</name>
    <dbReference type="NCBI Taxonomy" id="1314800"/>
    <lineage>
        <taxon>Eukaryota</taxon>
        <taxon>Fungi</taxon>
        <taxon>Dikarya</taxon>
        <taxon>Basidiomycota</taxon>
        <taxon>Agaricomycotina</taxon>
        <taxon>Agaricomycetes</taxon>
        <taxon>Agaricomycetidae</taxon>
        <taxon>Boletales</taxon>
        <taxon>Suillineae</taxon>
        <taxon>Rhizopogonaceae</taxon>
        <taxon>Rhizopogon</taxon>
    </lineage>
</organism>
<dbReference type="EMBL" id="KV449153">
    <property type="protein sequence ID" value="OAX32020.1"/>
    <property type="molecule type" value="Genomic_DNA"/>
</dbReference>
<dbReference type="InParanoid" id="A0A1B7MHE1"/>
<proteinExistence type="predicted"/>
<reference evidence="1 2" key="1">
    <citation type="submission" date="2016-06" db="EMBL/GenBank/DDBJ databases">
        <title>Comparative genomics of the ectomycorrhizal sister species Rhizopogon vinicolor and Rhizopogon vesiculosus (Basidiomycota: Boletales) reveals a divergence of the mating type B locus.</title>
        <authorList>
            <consortium name="DOE Joint Genome Institute"/>
            <person name="Mujic A.B."/>
            <person name="Kuo A."/>
            <person name="Tritt A."/>
            <person name="Lipzen A."/>
            <person name="Chen C."/>
            <person name="Johnson J."/>
            <person name="Sharma A."/>
            <person name="Barry K."/>
            <person name="Grigoriev I.V."/>
            <person name="Spatafora J.W."/>
        </authorList>
    </citation>
    <scope>NUCLEOTIDE SEQUENCE [LARGE SCALE GENOMIC DNA]</scope>
    <source>
        <strain evidence="1 2">AM-OR11-026</strain>
    </source>
</reference>
<keyword evidence="2" id="KW-1185">Reference proteome</keyword>
<evidence type="ECO:0000313" key="2">
    <source>
        <dbReference type="Proteomes" id="UP000092154"/>
    </source>
</evidence>
<dbReference type="Proteomes" id="UP000092154">
    <property type="component" value="Unassembled WGS sequence"/>
</dbReference>
<dbReference type="AlphaFoldDB" id="A0A1B7MHE1"/>
<protein>
    <submittedName>
        <fullName evidence="1">Uncharacterized protein</fullName>
    </submittedName>
</protein>
<name>A0A1B7MHE1_9AGAM</name>
<evidence type="ECO:0000313" key="1">
    <source>
        <dbReference type="EMBL" id="OAX32020.1"/>
    </source>
</evidence>
<accession>A0A1B7MHE1</accession>
<gene>
    <name evidence="1" type="ORF">K503DRAFT_26597</name>
</gene>
<sequence length="80" mass="8749">MTSIVFFLSAYHPDGLAGSMTHRSRHSLLNRSGYCFAINSSLMSLAKRSQLGQGAQAYVIAYVRIVPPISVSSMIRCTQP</sequence>